<keyword evidence="3" id="KW-1185">Reference proteome</keyword>
<evidence type="ECO:0000313" key="3">
    <source>
        <dbReference type="Proteomes" id="UP000286931"/>
    </source>
</evidence>
<protein>
    <submittedName>
        <fullName evidence="2">Uncharacterized protein</fullName>
    </submittedName>
</protein>
<sequence>MISAGEIWESESFLPVVALVVGTITAAISTWASLHAAHPRLRLVYGMPSATALMSALPAVVPTLAVSWGTQILVHPHVVQVRVANTGRRDILRGAFDGNQPIGIDVGEPILAVLATSSPCPSSTAGSELLIPPRLLKKDEALTFSLLVDGAAPRLVGCRAQLNDVEVHNEADDARQAAVRLAVLTRVGVAIATFGLVLWIATLV</sequence>
<keyword evidence="1" id="KW-0472">Membrane</keyword>
<evidence type="ECO:0000256" key="1">
    <source>
        <dbReference type="SAM" id="Phobius"/>
    </source>
</evidence>
<organism evidence="2 3">
    <name type="scientific">Embleya hyalina</name>
    <dbReference type="NCBI Taxonomy" id="516124"/>
    <lineage>
        <taxon>Bacteria</taxon>
        <taxon>Bacillati</taxon>
        <taxon>Actinomycetota</taxon>
        <taxon>Actinomycetes</taxon>
        <taxon>Kitasatosporales</taxon>
        <taxon>Streptomycetaceae</taxon>
        <taxon>Embleya</taxon>
    </lineage>
</organism>
<dbReference type="Proteomes" id="UP000286931">
    <property type="component" value="Unassembled WGS sequence"/>
</dbReference>
<gene>
    <name evidence="2" type="ORF">EHYA_03558</name>
</gene>
<dbReference type="EMBL" id="BIFH01000019">
    <property type="protein sequence ID" value="GCD95874.1"/>
    <property type="molecule type" value="Genomic_DNA"/>
</dbReference>
<keyword evidence="1" id="KW-1133">Transmembrane helix</keyword>
<feature type="transmembrane region" description="Helical" evidence="1">
    <location>
        <begin position="183"/>
        <end position="201"/>
    </location>
</feature>
<reference evidence="2 3" key="1">
    <citation type="submission" date="2018-12" db="EMBL/GenBank/DDBJ databases">
        <title>Draft genome sequence of Embleya hyalina NBRC 13850T.</title>
        <authorList>
            <person name="Komaki H."/>
            <person name="Hosoyama A."/>
            <person name="Kimura A."/>
            <person name="Ichikawa N."/>
            <person name="Tamura T."/>
        </authorList>
    </citation>
    <scope>NUCLEOTIDE SEQUENCE [LARGE SCALE GENOMIC DNA]</scope>
    <source>
        <strain evidence="2 3">NBRC 13850</strain>
    </source>
</reference>
<dbReference type="AlphaFoldDB" id="A0A401YMN5"/>
<keyword evidence="1" id="KW-0812">Transmembrane</keyword>
<name>A0A401YMN5_9ACTN</name>
<feature type="transmembrane region" description="Helical" evidence="1">
    <location>
        <begin position="12"/>
        <end position="34"/>
    </location>
</feature>
<comment type="caution">
    <text evidence="2">The sequence shown here is derived from an EMBL/GenBank/DDBJ whole genome shotgun (WGS) entry which is preliminary data.</text>
</comment>
<accession>A0A401YMN5</accession>
<evidence type="ECO:0000313" key="2">
    <source>
        <dbReference type="EMBL" id="GCD95874.1"/>
    </source>
</evidence>
<proteinExistence type="predicted"/>